<dbReference type="GO" id="GO:0005886">
    <property type="term" value="C:plasma membrane"/>
    <property type="evidence" value="ECO:0007669"/>
    <property type="project" value="TreeGrafter"/>
</dbReference>
<sequence length="128" mass="14199">WSVVSGQWSHFELLLFYPCLVCAIHVQINPLYFMMPATIGCSYAFMLPVSTPPNSIAFASGHLMVKDMVKTGAVMNVLGILAVSLAMNTWGLYMFDLSTYPDWAFPLNASRAISDPRNLTATRFNITV</sequence>
<evidence type="ECO:0000256" key="3">
    <source>
        <dbReference type="ARBA" id="ARBA00022692"/>
    </source>
</evidence>
<evidence type="ECO:0000313" key="9">
    <source>
        <dbReference type="Proteomes" id="UP001221898"/>
    </source>
</evidence>
<keyword evidence="3 7" id="KW-0812">Transmembrane</keyword>
<feature type="transmembrane region" description="Helical" evidence="7">
    <location>
        <begin position="73"/>
        <end position="93"/>
    </location>
</feature>
<evidence type="ECO:0000256" key="7">
    <source>
        <dbReference type="SAM" id="Phobius"/>
    </source>
</evidence>
<dbReference type="EMBL" id="JAINUG010000159">
    <property type="protein sequence ID" value="KAJ8391289.1"/>
    <property type="molecule type" value="Genomic_DNA"/>
</dbReference>
<keyword evidence="6" id="KW-0406">Ion transport</keyword>
<organism evidence="8 9">
    <name type="scientific">Aldrovandia affinis</name>
    <dbReference type="NCBI Taxonomy" id="143900"/>
    <lineage>
        <taxon>Eukaryota</taxon>
        <taxon>Metazoa</taxon>
        <taxon>Chordata</taxon>
        <taxon>Craniata</taxon>
        <taxon>Vertebrata</taxon>
        <taxon>Euteleostomi</taxon>
        <taxon>Actinopterygii</taxon>
        <taxon>Neopterygii</taxon>
        <taxon>Teleostei</taxon>
        <taxon>Notacanthiformes</taxon>
        <taxon>Halosauridae</taxon>
        <taxon>Aldrovandia</taxon>
    </lineage>
</organism>
<protein>
    <recommendedName>
        <fullName evidence="10">Solute carrier family 13 member 3</fullName>
    </recommendedName>
</protein>
<dbReference type="GO" id="GO:0017153">
    <property type="term" value="F:sodium:dicarboxylate symporter activity"/>
    <property type="evidence" value="ECO:0007669"/>
    <property type="project" value="TreeGrafter"/>
</dbReference>
<accession>A0AAD7WCV4</accession>
<gene>
    <name evidence="8" type="ORF">AAFF_G00090760</name>
</gene>
<dbReference type="Pfam" id="PF00939">
    <property type="entry name" value="Na_sulph_symp"/>
    <property type="match status" value="1"/>
</dbReference>
<keyword evidence="4 7" id="KW-1133">Transmembrane helix</keyword>
<comment type="caution">
    <text evidence="8">The sequence shown here is derived from an EMBL/GenBank/DDBJ whole genome shotgun (WGS) entry which is preliminary data.</text>
</comment>
<comment type="subcellular location">
    <subcellularLocation>
        <location evidence="1">Membrane</location>
        <topology evidence="1">Multi-pass membrane protein</topology>
    </subcellularLocation>
</comment>
<evidence type="ECO:0000256" key="5">
    <source>
        <dbReference type="ARBA" id="ARBA00023136"/>
    </source>
</evidence>
<feature type="non-terminal residue" evidence="8">
    <location>
        <position position="128"/>
    </location>
</feature>
<evidence type="ECO:0000256" key="6">
    <source>
        <dbReference type="ARBA" id="ARBA00023201"/>
    </source>
</evidence>
<dbReference type="Proteomes" id="UP001221898">
    <property type="component" value="Unassembled WGS sequence"/>
</dbReference>
<dbReference type="GO" id="GO:0015137">
    <property type="term" value="F:citrate transmembrane transporter activity"/>
    <property type="evidence" value="ECO:0007669"/>
    <property type="project" value="TreeGrafter"/>
</dbReference>
<evidence type="ECO:0000313" key="8">
    <source>
        <dbReference type="EMBL" id="KAJ8391289.1"/>
    </source>
</evidence>
<reference evidence="8" key="1">
    <citation type="journal article" date="2023" name="Science">
        <title>Genome structures resolve the early diversification of teleost fishes.</title>
        <authorList>
            <person name="Parey E."/>
            <person name="Louis A."/>
            <person name="Montfort J."/>
            <person name="Bouchez O."/>
            <person name="Roques C."/>
            <person name="Iampietro C."/>
            <person name="Lluch J."/>
            <person name="Castinel A."/>
            <person name="Donnadieu C."/>
            <person name="Desvignes T."/>
            <person name="Floi Bucao C."/>
            <person name="Jouanno E."/>
            <person name="Wen M."/>
            <person name="Mejri S."/>
            <person name="Dirks R."/>
            <person name="Jansen H."/>
            <person name="Henkel C."/>
            <person name="Chen W.J."/>
            <person name="Zahm M."/>
            <person name="Cabau C."/>
            <person name="Klopp C."/>
            <person name="Thompson A.W."/>
            <person name="Robinson-Rechavi M."/>
            <person name="Braasch I."/>
            <person name="Lecointre G."/>
            <person name="Bobe J."/>
            <person name="Postlethwait J.H."/>
            <person name="Berthelot C."/>
            <person name="Roest Crollius H."/>
            <person name="Guiguen Y."/>
        </authorList>
    </citation>
    <scope>NUCLEOTIDE SEQUENCE</scope>
    <source>
        <strain evidence="8">NC1722</strain>
    </source>
</reference>
<feature type="transmembrane region" description="Helical" evidence="7">
    <location>
        <begin position="15"/>
        <end position="33"/>
    </location>
</feature>
<evidence type="ECO:0000256" key="2">
    <source>
        <dbReference type="ARBA" id="ARBA00006772"/>
    </source>
</evidence>
<dbReference type="PANTHER" id="PTHR10283:SF62">
    <property type="entry name" value="NA(+)_DICARBOXYLATE COTRANSPORTER 3"/>
    <property type="match status" value="1"/>
</dbReference>
<evidence type="ECO:0000256" key="4">
    <source>
        <dbReference type="ARBA" id="ARBA00022989"/>
    </source>
</evidence>
<evidence type="ECO:0008006" key="10">
    <source>
        <dbReference type="Google" id="ProtNLM"/>
    </source>
</evidence>
<dbReference type="PANTHER" id="PTHR10283">
    <property type="entry name" value="SOLUTE CARRIER FAMILY 13 MEMBER"/>
    <property type="match status" value="1"/>
</dbReference>
<keyword evidence="5 7" id="KW-0472">Membrane</keyword>
<proteinExistence type="inferred from homology"/>
<evidence type="ECO:0000256" key="1">
    <source>
        <dbReference type="ARBA" id="ARBA00004141"/>
    </source>
</evidence>
<keyword evidence="9" id="KW-1185">Reference proteome</keyword>
<name>A0AAD7WCV4_9TELE</name>
<dbReference type="InterPro" id="IPR001898">
    <property type="entry name" value="SLC13A/DASS"/>
</dbReference>
<keyword evidence="6" id="KW-0739">Sodium transport</keyword>
<keyword evidence="6" id="KW-0813">Transport</keyword>
<dbReference type="GO" id="GO:0015141">
    <property type="term" value="F:succinate transmembrane transporter activity"/>
    <property type="evidence" value="ECO:0007669"/>
    <property type="project" value="TreeGrafter"/>
</dbReference>
<dbReference type="AlphaFoldDB" id="A0AAD7WCV4"/>
<comment type="similarity">
    <text evidence="2">Belongs to the SLC13A/DASS transporter (TC 2.A.47) family. NADC subfamily.</text>
</comment>
<keyword evidence="6" id="KW-0915">Sodium</keyword>